<dbReference type="Proteomes" id="UP001162992">
    <property type="component" value="Chromosome 19"/>
</dbReference>
<accession>A0ACC2AWY6</accession>
<comment type="caution">
    <text evidence="1">The sequence shown here is derived from an EMBL/GenBank/DDBJ whole genome shotgun (WGS) entry which is preliminary data.</text>
</comment>
<organism evidence="1 2">
    <name type="scientific">Diphasiastrum complanatum</name>
    <name type="common">Issler's clubmoss</name>
    <name type="synonym">Lycopodium complanatum</name>
    <dbReference type="NCBI Taxonomy" id="34168"/>
    <lineage>
        <taxon>Eukaryota</taxon>
        <taxon>Viridiplantae</taxon>
        <taxon>Streptophyta</taxon>
        <taxon>Embryophyta</taxon>
        <taxon>Tracheophyta</taxon>
        <taxon>Lycopodiopsida</taxon>
        <taxon>Lycopodiales</taxon>
        <taxon>Lycopodiaceae</taxon>
        <taxon>Lycopodioideae</taxon>
        <taxon>Diphasiastrum</taxon>
    </lineage>
</organism>
<protein>
    <submittedName>
        <fullName evidence="1">Uncharacterized protein</fullName>
    </submittedName>
</protein>
<dbReference type="EMBL" id="CM055110">
    <property type="protein sequence ID" value="KAJ7522037.1"/>
    <property type="molecule type" value="Genomic_DNA"/>
</dbReference>
<name>A0ACC2AWY6_DIPCM</name>
<evidence type="ECO:0000313" key="2">
    <source>
        <dbReference type="Proteomes" id="UP001162992"/>
    </source>
</evidence>
<evidence type="ECO:0000313" key="1">
    <source>
        <dbReference type="EMBL" id="KAJ7522037.1"/>
    </source>
</evidence>
<gene>
    <name evidence="1" type="ORF">O6H91_19G080300</name>
</gene>
<keyword evidence="2" id="KW-1185">Reference proteome</keyword>
<reference evidence="2" key="1">
    <citation type="journal article" date="2024" name="Proc. Natl. Acad. Sci. U.S.A.">
        <title>Extraordinary preservation of gene collinearity over three hundred million years revealed in homosporous lycophytes.</title>
        <authorList>
            <person name="Li C."/>
            <person name="Wickell D."/>
            <person name="Kuo L.Y."/>
            <person name="Chen X."/>
            <person name="Nie B."/>
            <person name="Liao X."/>
            <person name="Peng D."/>
            <person name="Ji J."/>
            <person name="Jenkins J."/>
            <person name="Williams M."/>
            <person name="Shu S."/>
            <person name="Plott C."/>
            <person name="Barry K."/>
            <person name="Rajasekar S."/>
            <person name="Grimwood J."/>
            <person name="Han X."/>
            <person name="Sun S."/>
            <person name="Hou Z."/>
            <person name="He W."/>
            <person name="Dai G."/>
            <person name="Sun C."/>
            <person name="Schmutz J."/>
            <person name="Leebens-Mack J.H."/>
            <person name="Li F.W."/>
            <person name="Wang L."/>
        </authorList>
    </citation>
    <scope>NUCLEOTIDE SEQUENCE [LARGE SCALE GENOMIC DNA]</scope>
    <source>
        <strain evidence="2">cv. PW_Plant_1</strain>
    </source>
</reference>
<sequence length="780" mass="82145">MSNMVPVKVYRSFVVVVLLVAVGAMAAPAEEKPTSYIVRMDKSIMPLVFTSHSPWYASTLASVKRSIAEDGLLHVYNVVFHGFAAVMTPTQATELEKSPGVVSIIPDTVAQLRTTHSPDFLHLQAPVGIWPEADYGSDVVVGIFDTGIWPESASFSDEGMAPVPSHWKGSCIAEEGSNTSFCNKKIVGARVFYASYEAMNGPINETAELKSPRDSIGHGTHTASTAAGRSVQNASMFGFAAGTARGMAPMARIAVYKTCWANGCTGADILAAFDQAVLDGVDVISLSLGIDGGTPPYYLDPIALGGFAAMEHGVFVATAAGNRGPSDFSVENVAPWLTTVGASTMDRSFPADVILGNGEVISGISLYKSDGSEEQDMPLVIASDAALGNNGTSSFVANLCTAGSLDPSLIRGKIVLCERGDNSRVDKGEVVKAEGGAGMILANSASDGEGLIADCHMLPATAVGARSGSIIRRFIHSNKSATARFKFYGTRLGINRAPVVASFSSRGPNPETQEILKPDLVAPGVDILAAWTGLSGPSTLATDSRRVKFNIISGTSMACPHVSGLAALLKAAHPSWTPSAIRSALMTTAYLTDSTTHIMTDEATGKLSTPFDFGSGHVDPQKALDPGLIYDLTTHDYITFLCSINYTKQAGRMVARQAISCPRNSGNPGDLNYPSLSAVFDQSSASALTRIFTRTVTNVGNARSDYTVQVVVPQGVQITVKPTKLSFTGLNQKLSYKVMVKAGKLSLGAGESETVFGLISWTDGSHVVQSPIAVTRQEPY</sequence>
<proteinExistence type="predicted"/>